<accession>A0A9N9K4M1</accession>
<evidence type="ECO:0000256" key="1">
    <source>
        <dbReference type="SAM" id="Phobius"/>
    </source>
</evidence>
<keyword evidence="3" id="KW-1185">Reference proteome</keyword>
<reference evidence="2" key="1">
    <citation type="submission" date="2021-06" db="EMBL/GenBank/DDBJ databases">
        <authorList>
            <person name="Kallberg Y."/>
            <person name="Tangrot J."/>
            <person name="Rosling A."/>
        </authorList>
    </citation>
    <scope>NUCLEOTIDE SEQUENCE</scope>
    <source>
        <strain evidence="2">MA453B</strain>
    </source>
</reference>
<dbReference type="AlphaFoldDB" id="A0A9N9K4M1"/>
<keyword evidence="1" id="KW-0472">Membrane</keyword>
<comment type="caution">
    <text evidence="2">The sequence shown here is derived from an EMBL/GenBank/DDBJ whole genome shotgun (WGS) entry which is preliminary data.</text>
</comment>
<evidence type="ECO:0000313" key="3">
    <source>
        <dbReference type="Proteomes" id="UP000789405"/>
    </source>
</evidence>
<keyword evidence="1" id="KW-1133">Transmembrane helix</keyword>
<name>A0A9N9K4M1_9GLOM</name>
<feature type="transmembrane region" description="Helical" evidence="1">
    <location>
        <begin position="19"/>
        <end position="38"/>
    </location>
</feature>
<dbReference type="Proteomes" id="UP000789405">
    <property type="component" value="Unassembled WGS sequence"/>
</dbReference>
<keyword evidence="1" id="KW-0812">Transmembrane</keyword>
<protein>
    <submittedName>
        <fullName evidence="2">16936_t:CDS:1</fullName>
    </submittedName>
</protein>
<proteinExistence type="predicted"/>
<evidence type="ECO:0000313" key="2">
    <source>
        <dbReference type="EMBL" id="CAG8811611.1"/>
    </source>
</evidence>
<gene>
    <name evidence="2" type="ORF">DERYTH_LOCUS25489</name>
</gene>
<dbReference type="EMBL" id="CAJVPY010047782">
    <property type="protein sequence ID" value="CAG8811611.1"/>
    <property type="molecule type" value="Genomic_DNA"/>
</dbReference>
<sequence>VESDCDYIQFLTTKLTIDVIFRATLLLLVLASSCIDSARVQ</sequence>
<organism evidence="2 3">
    <name type="scientific">Dentiscutata erythropus</name>
    <dbReference type="NCBI Taxonomy" id="1348616"/>
    <lineage>
        <taxon>Eukaryota</taxon>
        <taxon>Fungi</taxon>
        <taxon>Fungi incertae sedis</taxon>
        <taxon>Mucoromycota</taxon>
        <taxon>Glomeromycotina</taxon>
        <taxon>Glomeromycetes</taxon>
        <taxon>Diversisporales</taxon>
        <taxon>Gigasporaceae</taxon>
        <taxon>Dentiscutata</taxon>
    </lineage>
</organism>
<feature type="non-terminal residue" evidence="2">
    <location>
        <position position="1"/>
    </location>
</feature>